<evidence type="ECO:0000256" key="1">
    <source>
        <dbReference type="SAM" id="MobiDB-lite"/>
    </source>
</evidence>
<dbReference type="OrthoDB" id="5376140at2759"/>
<dbReference type="EMBL" id="OV696697">
    <property type="protein sequence ID" value="CAH1242399.1"/>
    <property type="molecule type" value="Genomic_DNA"/>
</dbReference>
<accession>A0A8K0EAI2</accession>
<sequence>MTNSFPTISQSHMTNSFPTISQSHMTNSFPTISQSHMTNSFPTISQSHMTNSFPLIPQSPMANSSPLQGPSWPWSQDQQSLNLHILMFYTTDWTGPNATGWTRTWGCRLSQAKNCGKAAVQFFKFLMGMYFSEEELYNGNLRGGGKHKAINPAILGAILAETRQQYGVGIHLYRLVNEKCCRVHHTVNRRRNKPKAQPDANQQWATQYSRP</sequence>
<gene>
    <name evidence="2" type="primary">Hypp6659</name>
    <name evidence="2" type="ORF">BLAG_LOCUS5695</name>
</gene>
<feature type="region of interest" description="Disordered" evidence="1">
    <location>
        <begin position="187"/>
        <end position="211"/>
    </location>
</feature>
<feature type="compositionally biased region" description="Polar residues" evidence="1">
    <location>
        <begin position="199"/>
        <end position="211"/>
    </location>
</feature>
<organism evidence="2 3">
    <name type="scientific">Branchiostoma lanceolatum</name>
    <name type="common">Common lancelet</name>
    <name type="synonym">Amphioxus lanceolatum</name>
    <dbReference type="NCBI Taxonomy" id="7740"/>
    <lineage>
        <taxon>Eukaryota</taxon>
        <taxon>Metazoa</taxon>
        <taxon>Chordata</taxon>
        <taxon>Cephalochordata</taxon>
        <taxon>Leptocardii</taxon>
        <taxon>Amphioxiformes</taxon>
        <taxon>Branchiostomatidae</taxon>
        <taxon>Branchiostoma</taxon>
    </lineage>
</organism>
<keyword evidence="3" id="KW-1185">Reference proteome</keyword>
<protein>
    <submittedName>
        <fullName evidence="2">Hypp6659 protein</fullName>
    </submittedName>
</protein>
<dbReference type="AlphaFoldDB" id="A0A8K0EAI2"/>
<reference evidence="2" key="1">
    <citation type="submission" date="2022-01" db="EMBL/GenBank/DDBJ databases">
        <authorList>
            <person name="Braso-Vives M."/>
        </authorList>
    </citation>
    <scope>NUCLEOTIDE SEQUENCE</scope>
</reference>
<proteinExistence type="predicted"/>
<dbReference type="Proteomes" id="UP000838412">
    <property type="component" value="Chromosome 12"/>
</dbReference>
<feature type="region of interest" description="Disordered" evidence="1">
    <location>
        <begin position="1"/>
        <end position="20"/>
    </location>
</feature>
<evidence type="ECO:0000313" key="3">
    <source>
        <dbReference type="Proteomes" id="UP000838412"/>
    </source>
</evidence>
<evidence type="ECO:0000313" key="2">
    <source>
        <dbReference type="EMBL" id="CAH1242399.1"/>
    </source>
</evidence>
<name>A0A8K0EAI2_BRALA</name>